<dbReference type="PANTHER" id="PTHR30290:SF65">
    <property type="entry name" value="MONOACYL PHOSPHATIDYLINOSITOL TETRAMANNOSIDE-BINDING PROTEIN LPQW-RELATED"/>
    <property type="match status" value="1"/>
</dbReference>
<keyword evidence="4" id="KW-1185">Reference proteome</keyword>
<evidence type="ECO:0000313" key="4">
    <source>
        <dbReference type="Proteomes" id="UP000292027"/>
    </source>
</evidence>
<feature type="chain" id="PRO_5039283259" evidence="1">
    <location>
        <begin position="26"/>
        <end position="574"/>
    </location>
</feature>
<dbReference type="Pfam" id="PF00496">
    <property type="entry name" value="SBP_bac_5"/>
    <property type="match status" value="1"/>
</dbReference>
<dbReference type="InterPro" id="IPR000914">
    <property type="entry name" value="SBP_5_dom"/>
</dbReference>
<evidence type="ECO:0000259" key="2">
    <source>
        <dbReference type="Pfam" id="PF00496"/>
    </source>
</evidence>
<dbReference type="PROSITE" id="PS51257">
    <property type="entry name" value="PROKAR_LIPOPROTEIN"/>
    <property type="match status" value="1"/>
</dbReference>
<evidence type="ECO:0000313" key="3">
    <source>
        <dbReference type="EMBL" id="RZU11413.1"/>
    </source>
</evidence>
<dbReference type="InterPro" id="IPR039424">
    <property type="entry name" value="SBP_5"/>
</dbReference>
<evidence type="ECO:0000256" key="1">
    <source>
        <dbReference type="SAM" id="SignalP"/>
    </source>
</evidence>
<sequence>MGLRNGAFGAAAGALAVVLTLSACTASKGNGAGNGDDDTKKLANTFSVDWNPQPRDKIKDGGTVTIPVTEIPSQENTMAVGTTTASAAIWNWYNPQLTFLTPEGKWSYNKDYLSDVSHSEKGGSTVVTYTLNPKAVWNDGTPITWKSFELTWKSCNGSDPKYQTTSDCSNVKSVKQGINDRQAVVTYDGPYAWWQSGFGAILNPHVTNSEIFNNAYQNKLQKDWGAGPYTVASANFKAGRIVFNRNPRWWGNKGKLDQVVYQQMEETAEINAFKNGEVDMATTATKDRLAQVQGMSDVTVHRSTSNGISLLILNASRPQLKDVDVRKAILEGIDRTTLAKIQYNGLGYTGAVGGSLILLPFQNGYSDSVGNAGYKYSTAEANQLLDAAGWKMGADGIRGKDGQKLTIQFPLSGDDPSTVAQGKAIISMEKEIGVQVNIKQIASADFIKTLTGHDWDAFMSGFTMSDPYGANYICYFYCSPAAGQAAAGNNSAAGTKALDTQMRALAKIPDPDKQTQAAMKLESDWYKQTWGELPTVNGPAVVTTKTGLANLAPVPFFGLAAYGSVPVEDFGWQK</sequence>
<dbReference type="Gene3D" id="3.40.190.10">
    <property type="entry name" value="Periplasmic binding protein-like II"/>
    <property type="match status" value="1"/>
</dbReference>
<protein>
    <submittedName>
        <fullName evidence="3">Peptide/nickel transport system substrate-binding protein</fullName>
    </submittedName>
</protein>
<dbReference type="GO" id="GO:1904680">
    <property type="term" value="F:peptide transmembrane transporter activity"/>
    <property type="evidence" value="ECO:0007669"/>
    <property type="project" value="TreeGrafter"/>
</dbReference>
<proteinExistence type="predicted"/>
<feature type="signal peptide" evidence="1">
    <location>
        <begin position="1"/>
        <end position="25"/>
    </location>
</feature>
<dbReference type="OrthoDB" id="3713816at2"/>
<dbReference type="RefSeq" id="WP_130447858.1">
    <property type="nucleotide sequence ID" value="NZ_SHKR01000015.1"/>
</dbReference>
<feature type="domain" description="Solute-binding protein family 5" evidence="2">
    <location>
        <begin position="123"/>
        <end position="481"/>
    </location>
</feature>
<name>A0A4Q7WNY6_9ACTN</name>
<dbReference type="CDD" id="cd08501">
    <property type="entry name" value="PBP2_Lpqw"/>
    <property type="match status" value="1"/>
</dbReference>
<dbReference type="EMBL" id="SHKR01000015">
    <property type="protein sequence ID" value="RZU11413.1"/>
    <property type="molecule type" value="Genomic_DNA"/>
</dbReference>
<dbReference type="GO" id="GO:0015833">
    <property type="term" value="P:peptide transport"/>
    <property type="evidence" value="ECO:0007669"/>
    <property type="project" value="TreeGrafter"/>
</dbReference>
<dbReference type="Proteomes" id="UP000292027">
    <property type="component" value="Unassembled WGS sequence"/>
</dbReference>
<accession>A0A4Q7WNY6</accession>
<dbReference type="PANTHER" id="PTHR30290">
    <property type="entry name" value="PERIPLASMIC BINDING COMPONENT OF ABC TRANSPORTER"/>
    <property type="match status" value="1"/>
</dbReference>
<dbReference type="Gene3D" id="3.90.76.10">
    <property type="entry name" value="Dipeptide-binding Protein, Domain 1"/>
    <property type="match status" value="1"/>
</dbReference>
<reference evidence="3 4" key="1">
    <citation type="journal article" date="2015" name="Stand. Genomic Sci.">
        <title>Genomic Encyclopedia of Bacterial and Archaeal Type Strains, Phase III: the genomes of soil and plant-associated and newly described type strains.</title>
        <authorList>
            <person name="Whitman W.B."/>
            <person name="Woyke T."/>
            <person name="Klenk H.P."/>
            <person name="Zhou Y."/>
            <person name="Lilburn T.G."/>
            <person name="Beck B.J."/>
            <person name="De Vos P."/>
            <person name="Vandamme P."/>
            <person name="Eisen J.A."/>
            <person name="Garrity G."/>
            <person name="Hugenholtz P."/>
            <person name="Kyrpides N.C."/>
        </authorList>
    </citation>
    <scope>NUCLEOTIDE SEQUENCE [LARGE SCALE GENOMIC DNA]</scope>
    <source>
        <strain evidence="3 4">VKM Ac-2540</strain>
    </source>
</reference>
<dbReference type="AlphaFoldDB" id="A0A4Q7WNY6"/>
<gene>
    <name evidence="3" type="ORF">EV645_6582</name>
</gene>
<dbReference type="Gene3D" id="3.10.105.10">
    <property type="entry name" value="Dipeptide-binding Protein, Domain 3"/>
    <property type="match status" value="1"/>
</dbReference>
<dbReference type="SUPFAM" id="SSF53850">
    <property type="entry name" value="Periplasmic binding protein-like II"/>
    <property type="match status" value="1"/>
</dbReference>
<organism evidence="3 4">
    <name type="scientific">Kribbella rubisoli</name>
    <dbReference type="NCBI Taxonomy" id="3075929"/>
    <lineage>
        <taxon>Bacteria</taxon>
        <taxon>Bacillati</taxon>
        <taxon>Actinomycetota</taxon>
        <taxon>Actinomycetes</taxon>
        <taxon>Propionibacteriales</taxon>
        <taxon>Kribbellaceae</taxon>
        <taxon>Kribbella</taxon>
    </lineage>
</organism>
<keyword evidence="1" id="KW-0732">Signal</keyword>
<comment type="caution">
    <text evidence="3">The sequence shown here is derived from an EMBL/GenBank/DDBJ whole genome shotgun (WGS) entry which is preliminary data.</text>
</comment>